<feature type="coiled-coil region" evidence="17">
    <location>
        <begin position="1647"/>
        <end position="1796"/>
    </location>
</feature>
<evidence type="ECO:0000256" key="11">
    <source>
        <dbReference type="ARBA" id="ARBA00023054"/>
    </source>
</evidence>
<keyword evidence="10" id="KW-0805">Transcription regulation</keyword>
<keyword evidence="16" id="KW-0479">Metal-binding</keyword>
<dbReference type="PANTHER" id="PTHR12341:SF41">
    <property type="entry name" value="5'-3' EXORIBONUCLEASE 2"/>
    <property type="match status" value="1"/>
</dbReference>
<keyword evidence="21" id="KW-1185">Reference proteome</keyword>
<dbReference type="GO" id="GO:0005634">
    <property type="term" value="C:nucleus"/>
    <property type="evidence" value="ECO:0007669"/>
    <property type="project" value="UniProtKB-SubCell"/>
</dbReference>
<accession>A0A507DML5</accession>
<dbReference type="STRING" id="286115.A0A507DML5"/>
<dbReference type="Pfam" id="PF17846">
    <property type="entry name" value="XRN_M"/>
    <property type="match status" value="2"/>
</dbReference>
<keyword evidence="7" id="KW-0540">Nuclease</keyword>
<evidence type="ECO:0000256" key="10">
    <source>
        <dbReference type="ARBA" id="ARBA00023015"/>
    </source>
</evidence>
<dbReference type="Pfam" id="PF03159">
    <property type="entry name" value="XRN_N"/>
    <property type="match status" value="1"/>
</dbReference>
<feature type="coiled-coil region" evidence="17">
    <location>
        <begin position="1921"/>
        <end position="2023"/>
    </location>
</feature>
<evidence type="ECO:0000256" key="17">
    <source>
        <dbReference type="SAM" id="Coils"/>
    </source>
</evidence>
<dbReference type="FunFam" id="3.40.50.12390:FF:000003">
    <property type="entry name" value="5'-3' exoribonuclease"/>
    <property type="match status" value="1"/>
</dbReference>
<feature type="region of interest" description="Disordered" evidence="18">
    <location>
        <begin position="465"/>
        <end position="484"/>
    </location>
</feature>
<feature type="region of interest" description="Disordered" evidence="18">
    <location>
        <begin position="1096"/>
        <end position="1138"/>
    </location>
</feature>
<evidence type="ECO:0000259" key="19">
    <source>
        <dbReference type="PROSITE" id="PS50158"/>
    </source>
</evidence>
<keyword evidence="16" id="KW-0863">Zinc-finger</keyword>
<dbReference type="Gene3D" id="3.40.50.12390">
    <property type="match status" value="2"/>
</dbReference>
<comment type="function">
    <text evidence="14">Possesses 5'-&gt;3' exoribonuclease activity. Required for the processing of nuclear mRNA and rRNA precursors. May promote the termination of transcription by RNA polymerase II. Essential for vegetative cell growth and chromosome segregation.</text>
</comment>
<feature type="region of interest" description="Disordered" evidence="18">
    <location>
        <begin position="407"/>
        <end position="448"/>
    </location>
</feature>
<dbReference type="EMBL" id="QEAN01000035">
    <property type="protein sequence ID" value="TPX52475.1"/>
    <property type="molecule type" value="Genomic_DNA"/>
</dbReference>
<evidence type="ECO:0000256" key="14">
    <source>
        <dbReference type="ARBA" id="ARBA00046137"/>
    </source>
</evidence>
<dbReference type="GO" id="GO:0006397">
    <property type="term" value="P:mRNA processing"/>
    <property type="evidence" value="ECO:0007669"/>
    <property type="project" value="UniProtKB-KW"/>
</dbReference>
<dbReference type="GO" id="GO:0008270">
    <property type="term" value="F:zinc ion binding"/>
    <property type="evidence" value="ECO:0007669"/>
    <property type="project" value="UniProtKB-KW"/>
</dbReference>
<feature type="compositionally biased region" description="Low complexity" evidence="18">
    <location>
        <begin position="2541"/>
        <end position="2554"/>
    </location>
</feature>
<dbReference type="PROSITE" id="PS50158">
    <property type="entry name" value="ZF_CCHC"/>
    <property type="match status" value="1"/>
</dbReference>
<evidence type="ECO:0000313" key="21">
    <source>
        <dbReference type="Proteomes" id="UP000317494"/>
    </source>
</evidence>
<feature type="coiled-coil region" evidence="17">
    <location>
        <begin position="2485"/>
        <end position="2519"/>
    </location>
</feature>
<feature type="region of interest" description="Disordered" evidence="18">
    <location>
        <begin position="934"/>
        <end position="953"/>
    </location>
</feature>
<feature type="region of interest" description="Disordered" evidence="18">
    <location>
        <begin position="2541"/>
        <end position="2561"/>
    </location>
</feature>
<keyword evidence="11 17" id="KW-0175">Coiled coil</keyword>
<keyword evidence="12" id="KW-0804">Transcription</keyword>
<feature type="coiled-coil region" evidence="17">
    <location>
        <begin position="1840"/>
        <end position="1892"/>
    </location>
</feature>
<feature type="compositionally biased region" description="Polar residues" evidence="18">
    <location>
        <begin position="429"/>
        <end position="444"/>
    </location>
</feature>
<evidence type="ECO:0000256" key="3">
    <source>
        <dbReference type="ARBA" id="ARBA00013845"/>
    </source>
</evidence>
<feature type="compositionally biased region" description="Acidic residues" evidence="18">
    <location>
        <begin position="585"/>
        <end position="595"/>
    </location>
</feature>
<reference evidence="20 21" key="1">
    <citation type="journal article" date="2019" name="Sci. Rep.">
        <title>Comparative genomics of chytrid fungi reveal insights into the obligate biotrophic and pathogenic lifestyle of Synchytrium endobioticum.</title>
        <authorList>
            <person name="van de Vossenberg B.T.L.H."/>
            <person name="Warris S."/>
            <person name="Nguyen H.D.T."/>
            <person name="van Gent-Pelzer M.P.E."/>
            <person name="Joly D.L."/>
            <person name="van de Geest H.C."/>
            <person name="Bonants P.J.M."/>
            <person name="Smith D.S."/>
            <person name="Levesque C.A."/>
            <person name="van der Lee T.A.J."/>
        </authorList>
    </citation>
    <scope>NUCLEOTIDE SEQUENCE [LARGE SCALE GENOMIC DNA]</scope>
    <source>
        <strain evidence="20 21">MB42</strain>
    </source>
</reference>
<dbReference type="InterPro" id="IPR041412">
    <property type="entry name" value="Xrn1_helical"/>
</dbReference>
<feature type="region of interest" description="Disordered" evidence="18">
    <location>
        <begin position="2607"/>
        <end position="2648"/>
    </location>
</feature>
<evidence type="ECO:0000256" key="2">
    <source>
        <dbReference type="ARBA" id="ARBA00006994"/>
    </source>
</evidence>
<dbReference type="PANTHER" id="PTHR12341">
    <property type="entry name" value="5'-&gt;3' EXORIBONUCLEASE"/>
    <property type="match status" value="1"/>
</dbReference>
<dbReference type="GO" id="GO:0004534">
    <property type="term" value="F:5'-3' RNA exonuclease activity"/>
    <property type="evidence" value="ECO:0007669"/>
    <property type="project" value="TreeGrafter"/>
</dbReference>
<comment type="similarity">
    <text evidence="2">Belongs to the 5'-3' exonuclease family. XRN2/RAT1 subfamily.</text>
</comment>
<feature type="coiled-coil region" evidence="17">
    <location>
        <begin position="2141"/>
        <end position="2243"/>
    </location>
</feature>
<keyword evidence="13" id="KW-0539">Nucleus</keyword>
<dbReference type="VEuPathDB" id="FungiDB:SeMB42_g01401"/>
<feature type="coiled-coil region" evidence="17">
    <location>
        <begin position="1565"/>
        <end position="1610"/>
    </location>
</feature>
<feature type="coiled-coil region" evidence="17">
    <location>
        <begin position="2308"/>
        <end position="2401"/>
    </location>
</feature>
<dbReference type="GO" id="GO:0006353">
    <property type="term" value="P:DNA-templated transcription termination"/>
    <property type="evidence" value="ECO:0007669"/>
    <property type="project" value="UniProtKB-KW"/>
</dbReference>
<dbReference type="FunFam" id="1.25.40.1050:FF:000002">
    <property type="entry name" value="5'-3' exoribonuclease"/>
    <property type="match status" value="1"/>
</dbReference>
<comment type="caution">
    <text evidence="20">The sequence shown here is derived from an EMBL/GenBank/DDBJ whole genome shotgun (WGS) entry which is preliminary data.</text>
</comment>
<feature type="region of interest" description="Disordered" evidence="18">
    <location>
        <begin position="521"/>
        <end position="595"/>
    </location>
</feature>
<dbReference type="InterPro" id="IPR027073">
    <property type="entry name" value="5_3_exoribonuclease"/>
</dbReference>
<keyword evidence="5" id="KW-0698">rRNA processing</keyword>
<evidence type="ECO:0000313" key="20">
    <source>
        <dbReference type="EMBL" id="TPX52475.1"/>
    </source>
</evidence>
<feature type="coiled-coil region" evidence="17">
    <location>
        <begin position="1461"/>
        <end position="1506"/>
    </location>
</feature>
<proteinExistence type="inferred from homology"/>
<feature type="compositionally biased region" description="Basic and acidic residues" evidence="18">
    <location>
        <begin position="2069"/>
        <end position="2082"/>
    </location>
</feature>
<evidence type="ECO:0000256" key="16">
    <source>
        <dbReference type="PROSITE-ProRule" id="PRU00047"/>
    </source>
</evidence>
<dbReference type="GO" id="GO:0003723">
    <property type="term" value="F:RNA binding"/>
    <property type="evidence" value="ECO:0007669"/>
    <property type="project" value="TreeGrafter"/>
</dbReference>
<evidence type="ECO:0000256" key="15">
    <source>
        <dbReference type="ARBA" id="ARBA00046943"/>
    </source>
</evidence>
<evidence type="ECO:0000256" key="9">
    <source>
        <dbReference type="ARBA" id="ARBA00022839"/>
    </source>
</evidence>
<keyword evidence="4" id="KW-0806">Transcription termination</keyword>
<dbReference type="InterPro" id="IPR001878">
    <property type="entry name" value="Znf_CCHC"/>
</dbReference>
<evidence type="ECO:0000256" key="7">
    <source>
        <dbReference type="ARBA" id="ARBA00022722"/>
    </source>
</evidence>
<feature type="compositionally biased region" description="Basic residues" evidence="18">
    <location>
        <begin position="415"/>
        <end position="428"/>
    </location>
</feature>
<dbReference type="CDD" id="cd18673">
    <property type="entry name" value="PIN_XRN1-2-like"/>
    <property type="match status" value="1"/>
</dbReference>
<evidence type="ECO:0000256" key="6">
    <source>
        <dbReference type="ARBA" id="ARBA00022664"/>
    </source>
</evidence>
<evidence type="ECO:0000256" key="12">
    <source>
        <dbReference type="ARBA" id="ARBA00023163"/>
    </source>
</evidence>
<comment type="subunit">
    <text evidence="15">Interacts with RAI1; the interaction is direct, stabilizes RAT1 protein structure and may stimulate its exoribonuclease activity. The interaction also stimulates RAI1 pyrophosphohydrolase activity, probably by recruiting it to mRNA substrates.</text>
</comment>
<dbReference type="InterPro" id="IPR004859">
    <property type="entry name" value="Xrn1_N"/>
</dbReference>
<dbReference type="Proteomes" id="UP000317494">
    <property type="component" value="Unassembled WGS sequence"/>
</dbReference>
<gene>
    <name evidence="20" type="ORF">SeMB42_g01401</name>
</gene>
<keyword evidence="16" id="KW-0862">Zinc</keyword>
<dbReference type="SMART" id="SM00343">
    <property type="entry name" value="ZnF_C2HC"/>
    <property type="match status" value="1"/>
</dbReference>
<name>A0A507DML5_9FUNG</name>
<feature type="domain" description="CCHC-type" evidence="19">
    <location>
        <begin position="264"/>
        <end position="277"/>
    </location>
</feature>
<sequence>MGVPALFRWLTKKYPKITTQVVEEKNIHVDGFHLDIDIGKPNPNGFEIDNLYLDMNGIVHPCCHPENRPPPPTEDAMFAEMFKYLDRIMAMVRPRKLVYMAIDGVAPRAKMNQQRSRRFRAAADAEAKEESEKEVRRQYEEEHGVKLDTKKESFDSNCITPGTPFMNRLAECLRYYIAKKLNEDPGWAKLKFVISDASVPGEGEHKIMDYIRSQRALRDHDPNTTHVLHGLDADLIMLALATHEPHFKILREDVFYQEGSKRGCFICGQTDHQASECTGQAKPKIGEFGEKDSGILEKPHIFLHLNVLREYLESELQLFDISFPFSFERAIDDWIFLIFFVGNDFLPHIPSLEIREDAIDRLVDLWKRAMPELGGWLTDSGSIDLRRVEVIMRGLGDVEDDIFRKRRAAEERRRESSKRRKEQQRNRQHQQGNPRWKSANGNHSRFNKDDEVPEIINAAVASEVYAHPNQEPPQNTNTKEDEVKSLRDRLKALEAEKAQAAAKDAKTTAANKAAADALRGSLKASSLKNPDDPGNIVEQEKSDGTVHRGTKRKVDELDKEDEELDRGTISTGPAADEVPTIEGERADEEEEEDPVVVEATVVTDIPTTVLKKVVGDDEEPVDNVRLWEAGWKQRYYRSKFGVEPDNQAFRQTIANKYVEGLCWVLAYYYQGVPSWKWFYPYYYSPFASDFGGIGDLDIKFELGEPFKPFEQLMAVFPARSRQHIPSAFHQLMTDPDSPIYDFYPIRFDVDMDGKKYAWQGVAKLPWIDENRLLEAMSPVYPLLTSEEVSRNQFGYDILYFGCSHELFESLCRLYGKKAVTEPMQLDPKLSQNMHGTVLPDPDLCPPGTKFPSQLTSQNLKDIDDVQSLSAFYLMPKFPAGHVFRAELKRGVEFPQKVLTNDDTMWLRSKSGGHRRGPANTHVAQRMIAHSMPGSYGTGRPSQQEHHNGYGGTGPGPYGHPAYVGNQQQYGHYSTPPGPANTHVAQRMIAHPFPGSYGTGHPNPQEYHNGYSGNEPGAYGHPAYVGHQQQYGHYSTPPGPANPHVAQGMTAHPFPGSYGTGHPTPQEYHNGYELYGYILAHVSYCVRPALLRRFPAAESKQVKASQRKAASMWRTSSKRFQDKAPDDLPGPGAYEQPSGLVDSNPIKHYAFIEKSRRFVSPKLEGGEGGLVGGEDDDDARRTTELYRRSVRKEDIIDALKWKKEAERWQEQYERSLVMQEKEIAGLEDKIIRADSQIKELIKDRTELQNRTALKDKEISDGLKREGVIRANLEKSEKLIVSLQEKANKYTNLQRKIDDLEKHGAKARSIVDKRVDGLVRENSQLMNQIKALTSQKDQYSQHIEDVTFTKAKLDKALNELENTNNELASGKSTIAQLQAQVDDLQSSLQAERQNHSQQIEQLESQLVELRRVTHLQRVDMEKRINELLEGRTLLAAQVERQSLTIHKLQAELEASCQSSQQAENLYRKMIDDMQKRIDDLSRRSAEVLEQKESEIRKWQGRASKTQKDLSTRVSELELKLGQDATIIEKLEITLAETMSSSSTKLLELEEKLKQAHAVRLQEVASMADRLEQTEAAHVKEIKSLTTQLTDVLEQKESEIQKWQGRASKTQKDLSARVSELELKLGQDATIIKNLETTLAETTSCGSTKLRDLEEKLKQAHAARREEVDNMTAILEQTEAAHVKEIKSLTTKLAEAQQNRNTLVSQLEKKLATHEKQITDLTSQWKNSDAAHSTKYSELEKTSIATQQRLRTELDTLQHKLDEIISQNKALELDLYDKANELQQTRVELEMETTKHRETWSTTQASYQARLAATVDQCRAVETELASERQARAQENLAFKEAVNDLEKLVDNKDQELVQLQGIHERHAYESEIIKSQLDHRIDELSRELTDIQNESSLNHEKIQSLTDMIQLKEDELAHERAHNDNLTKTNVSLQSRVKCLESDLQCERQERAQEANSNHAQIDTMSQRLKEADDALRQLEIRMANRLAAANEQYQQDKQQREESIQKLLKQVEVLTARSKHTERQFSDVSESLARREAQIKELEFTLTAKTADLDQEKVSRAAENAGLRQRHAEDLESRDRRERDLTDQIQDLKKYMADKDLQLEEVFGKLRITELKATNDISARDERSRLLDEQLAHERTHNDNLTKTNVSLQSRVKCLESDLQCERQERAREANSNHAQIDTMSQRLKEADDALRQLETRMANRVAAANEQYQQEKQQREERIQKLLKQVDVLTARSEHMERQFSDVSKTLARREAGMEELRSTLQAKTTDLDLEKVSRAAEMTDLRQRQAEALELRDRRENDLTAQVQDMKKSMADKDRQLEDVRCKLRITELKATNDISARDERVRLLDEQLTDVRKQTESLRDENIRLRKSSSEEAAKRNAEQARRAADEEKAQWAARVARWDSDKKRMESLLEEQTYELTSCREEITRAQAAADEADHRRLEVEETLRSQIQILMSKHNLAETEMHRVAEINADLLGHHNARQKIKHIAQLKEENVRLKKENLVLAKQRDELRRKTLVLERDVDSIRAVPFTPATPAAAPLATNSTAPSTNRRATSRVSRAVLGHNPRETLFGSLPQPRDVGNTSFIGLNASFAVPPPLMSSTPISSAHHSSKNDKAAESNERDDVLTWGGLLSPDDPRMLDDDKENHTFRVHVARERAKSKVDDERAKIEEEQMRVVRETTRRGPGGDSFVVPL</sequence>
<dbReference type="GO" id="GO:0006364">
    <property type="term" value="P:rRNA processing"/>
    <property type="evidence" value="ECO:0007669"/>
    <property type="project" value="UniProtKB-KW"/>
</dbReference>
<dbReference type="FunFam" id="3.40.50.12390:FF:000005">
    <property type="entry name" value="5'-3' exoribonuclease 2"/>
    <property type="match status" value="1"/>
</dbReference>
<evidence type="ECO:0000256" key="5">
    <source>
        <dbReference type="ARBA" id="ARBA00022552"/>
    </source>
</evidence>
<feature type="region of interest" description="Disordered" evidence="18">
    <location>
        <begin position="2060"/>
        <end position="2082"/>
    </location>
</feature>
<evidence type="ECO:0000256" key="4">
    <source>
        <dbReference type="ARBA" id="ARBA00022472"/>
    </source>
</evidence>
<evidence type="ECO:0000256" key="18">
    <source>
        <dbReference type="SAM" id="MobiDB-lite"/>
    </source>
</evidence>
<feature type="compositionally biased region" description="Basic and acidic residues" evidence="18">
    <location>
        <begin position="2616"/>
        <end position="2630"/>
    </location>
</feature>
<comment type="subcellular location">
    <subcellularLocation>
        <location evidence="1">Nucleus</location>
    </subcellularLocation>
</comment>
<dbReference type="GO" id="GO:0000956">
    <property type="term" value="P:nuclear-transcribed mRNA catabolic process"/>
    <property type="evidence" value="ECO:0007669"/>
    <property type="project" value="TreeGrafter"/>
</dbReference>
<keyword evidence="9" id="KW-0269">Exonuclease</keyword>
<evidence type="ECO:0000256" key="1">
    <source>
        <dbReference type="ARBA" id="ARBA00004123"/>
    </source>
</evidence>
<organism evidence="20 21">
    <name type="scientific">Synchytrium endobioticum</name>
    <dbReference type="NCBI Taxonomy" id="286115"/>
    <lineage>
        <taxon>Eukaryota</taxon>
        <taxon>Fungi</taxon>
        <taxon>Fungi incertae sedis</taxon>
        <taxon>Chytridiomycota</taxon>
        <taxon>Chytridiomycota incertae sedis</taxon>
        <taxon>Chytridiomycetes</taxon>
        <taxon>Synchytriales</taxon>
        <taxon>Synchytriaceae</taxon>
        <taxon>Synchytrium</taxon>
    </lineage>
</organism>
<keyword evidence="8" id="KW-0378">Hydrolase</keyword>
<keyword evidence="6" id="KW-0507">mRNA processing</keyword>
<protein>
    <recommendedName>
        <fullName evidence="3">5'-3' exoribonuclease 2</fullName>
    </recommendedName>
</protein>
<feature type="coiled-coil region" evidence="17">
    <location>
        <begin position="1208"/>
        <end position="1410"/>
    </location>
</feature>
<feature type="compositionally biased region" description="Basic and acidic residues" evidence="18">
    <location>
        <begin position="538"/>
        <end position="556"/>
    </location>
</feature>
<evidence type="ECO:0000256" key="8">
    <source>
        <dbReference type="ARBA" id="ARBA00022801"/>
    </source>
</evidence>
<evidence type="ECO:0000256" key="13">
    <source>
        <dbReference type="ARBA" id="ARBA00023242"/>
    </source>
</evidence>
<dbReference type="Gene3D" id="1.25.40.1050">
    <property type="match status" value="1"/>
</dbReference>